<evidence type="ECO:0000256" key="6">
    <source>
        <dbReference type="ARBA" id="ARBA00023014"/>
    </source>
</evidence>
<evidence type="ECO:0000256" key="3">
    <source>
        <dbReference type="ARBA" id="ARBA00022723"/>
    </source>
</evidence>
<keyword evidence="5 7" id="KW-0408">Iron</keyword>
<evidence type="ECO:0000259" key="8">
    <source>
        <dbReference type="PROSITE" id="PS51373"/>
    </source>
</evidence>
<dbReference type="PROSITE" id="PS51373">
    <property type="entry name" value="HIPIP"/>
    <property type="match status" value="1"/>
</dbReference>
<dbReference type="SUPFAM" id="SSF57652">
    <property type="entry name" value="HIPIP (high potential iron protein)"/>
    <property type="match status" value="1"/>
</dbReference>
<proteinExistence type="inferred from homology"/>
<comment type="caution">
    <text evidence="9">The sequence shown here is derived from an EMBL/GenBank/DDBJ whole genome shotgun (WGS) entry which is preliminary data.</text>
</comment>
<keyword evidence="10" id="KW-1185">Reference proteome</keyword>
<comment type="similarity">
    <text evidence="7">Belongs to the high-potential iron-sulfur protein (HiPIP) family.</text>
</comment>
<evidence type="ECO:0000256" key="1">
    <source>
        <dbReference type="ARBA" id="ARBA00022448"/>
    </source>
</evidence>
<evidence type="ECO:0000256" key="7">
    <source>
        <dbReference type="RuleBase" id="RU000620"/>
    </source>
</evidence>
<organism evidence="9 10">
    <name type="scientific">Pseudaquabacterium terrae</name>
    <dbReference type="NCBI Taxonomy" id="2732868"/>
    <lineage>
        <taxon>Bacteria</taxon>
        <taxon>Pseudomonadati</taxon>
        <taxon>Pseudomonadota</taxon>
        <taxon>Betaproteobacteria</taxon>
        <taxon>Burkholderiales</taxon>
        <taxon>Sphaerotilaceae</taxon>
        <taxon>Pseudaquabacterium</taxon>
    </lineage>
</organism>
<evidence type="ECO:0000256" key="2">
    <source>
        <dbReference type="ARBA" id="ARBA00022485"/>
    </source>
</evidence>
<comment type="function">
    <text evidence="7">Specific class of high-redox-potential 4Fe-4S ferredoxins. Functions in anaerobic electron transport in most purple and in some other photosynthetic bacteria and in at least one genus (Paracoccus) of halophilic, denitrifying bacteria.</text>
</comment>
<keyword evidence="1 7" id="KW-0813">Transport</keyword>
<name>A0ABX2EQN1_9BURK</name>
<sequence>MRAVSVSGAALAAPALSPAAPARVDEADETAVALGYKHDTAKVDRQRYPKHSPAQNCANCSFFQGAANDPWGGCAMFGRKHIAAAGWCNAWAKKPG</sequence>
<accession>A0ABX2EQN1</accession>
<evidence type="ECO:0000313" key="10">
    <source>
        <dbReference type="Proteomes" id="UP000737171"/>
    </source>
</evidence>
<dbReference type="EMBL" id="JABRWJ010000010">
    <property type="protein sequence ID" value="NRF70984.1"/>
    <property type="molecule type" value="Genomic_DNA"/>
</dbReference>
<dbReference type="RefSeq" id="WP_173131254.1">
    <property type="nucleotide sequence ID" value="NZ_JABRWJ010000010.1"/>
</dbReference>
<dbReference type="Gene3D" id="4.10.490.10">
    <property type="entry name" value="High potential iron-sulphur protein"/>
    <property type="match status" value="1"/>
</dbReference>
<gene>
    <name evidence="9" type="ORF">HLB44_28660</name>
</gene>
<comment type="subunit">
    <text evidence="7">Homodimer.</text>
</comment>
<keyword evidence="4 7" id="KW-0249">Electron transport</keyword>
<dbReference type="Pfam" id="PF01355">
    <property type="entry name" value="HIPIP"/>
    <property type="match status" value="1"/>
</dbReference>
<keyword evidence="2 7" id="KW-0004">4Fe-4S</keyword>
<protein>
    <recommendedName>
        <fullName evidence="7">High-potential iron-sulfur protein</fullName>
        <shortName evidence="7">HiPIP</shortName>
    </recommendedName>
</protein>
<evidence type="ECO:0000256" key="4">
    <source>
        <dbReference type="ARBA" id="ARBA00022982"/>
    </source>
</evidence>
<feature type="domain" description="High potential iron-sulfur proteins family profile" evidence="8">
    <location>
        <begin position="18"/>
        <end position="96"/>
    </location>
</feature>
<reference evidence="9 10" key="1">
    <citation type="submission" date="2020-05" db="EMBL/GenBank/DDBJ databases">
        <title>Aquincola sp. isolate from soil.</title>
        <authorList>
            <person name="Han J."/>
            <person name="Kim D.-U."/>
        </authorList>
    </citation>
    <scope>NUCLEOTIDE SEQUENCE [LARGE SCALE GENOMIC DNA]</scope>
    <source>
        <strain evidence="9 10">S2</strain>
    </source>
</reference>
<dbReference type="Proteomes" id="UP000737171">
    <property type="component" value="Unassembled WGS sequence"/>
</dbReference>
<dbReference type="InterPro" id="IPR036369">
    <property type="entry name" value="HIPIP_sf"/>
</dbReference>
<keyword evidence="6 7" id="KW-0411">Iron-sulfur</keyword>
<keyword evidence="3 7" id="KW-0479">Metal-binding</keyword>
<evidence type="ECO:0000256" key="5">
    <source>
        <dbReference type="ARBA" id="ARBA00023004"/>
    </source>
</evidence>
<dbReference type="InterPro" id="IPR000170">
    <property type="entry name" value="High_potential_FeS_prot"/>
</dbReference>
<evidence type="ECO:0000313" key="9">
    <source>
        <dbReference type="EMBL" id="NRF70984.1"/>
    </source>
</evidence>